<accession>A0A9R1ADG7</accession>
<dbReference type="PANTHER" id="PTHR36766:SF30">
    <property type="entry name" value="TIR-NBS TYPE DISEASE RESISTANCE PROTEIN-RELATED"/>
    <property type="match status" value="1"/>
</dbReference>
<reference evidence="1 2" key="1">
    <citation type="submission" date="2017-09" db="EMBL/GenBank/DDBJ databases">
        <authorList>
            <consortium name="International Durum Wheat Genome Sequencing Consortium (IDWGSC)"/>
            <person name="Milanesi L."/>
        </authorList>
    </citation>
    <scope>NUCLEOTIDE SEQUENCE [LARGE SCALE GENOMIC DNA]</scope>
    <source>
        <strain evidence="2">cv. Svevo</strain>
    </source>
</reference>
<dbReference type="Gramene" id="TRITD7Bv1G233150.3">
    <property type="protein sequence ID" value="TRITD7Bv1G233150.3"/>
    <property type="gene ID" value="TRITD7Bv1G233150"/>
</dbReference>
<evidence type="ECO:0000313" key="2">
    <source>
        <dbReference type="Proteomes" id="UP000324705"/>
    </source>
</evidence>
<proteinExistence type="predicted"/>
<name>A0A9R1ADG7_TRITD</name>
<sequence length="190" mass="20922">MGTLEPLSNLSSLTELILKSCGNDLICKGLGPLLTAGGQLRRLIIYGSPRFFAGWDPNPMRVLQGTDEAMGLLDVPICSFLSSSLIHLDLSGTCKMERFTNEQEDALCLLASLQQLEFLRFDKLQHLPAGLHKLTNLKRLEVDSCPAIRSLPKDGLPISLEELSVCWCGNKELKQQCRGLVGTIPKIMLD</sequence>
<organism evidence="1 2">
    <name type="scientific">Triticum turgidum subsp. durum</name>
    <name type="common">Durum wheat</name>
    <name type="synonym">Triticum durum</name>
    <dbReference type="NCBI Taxonomy" id="4567"/>
    <lineage>
        <taxon>Eukaryota</taxon>
        <taxon>Viridiplantae</taxon>
        <taxon>Streptophyta</taxon>
        <taxon>Embryophyta</taxon>
        <taxon>Tracheophyta</taxon>
        <taxon>Spermatophyta</taxon>
        <taxon>Magnoliopsida</taxon>
        <taxon>Liliopsida</taxon>
        <taxon>Poales</taxon>
        <taxon>Poaceae</taxon>
        <taxon>BOP clade</taxon>
        <taxon>Pooideae</taxon>
        <taxon>Triticodae</taxon>
        <taxon>Triticeae</taxon>
        <taxon>Triticinae</taxon>
        <taxon>Triticum</taxon>
    </lineage>
</organism>
<keyword evidence="2" id="KW-1185">Reference proteome</keyword>
<dbReference type="InterPro" id="IPR032675">
    <property type="entry name" value="LRR_dom_sf"/>
</dbReference>
<dbReference type="PANTHER" id="PTHR36766">
    <property type="entry name" value="PLANT BROAD-SPECTRUM MILDEW RESISTANCE PROTEIN RPW8"/>
    <property type="match status" value="1"/>
</dbReference>
<dbReference type="Gene3D" id="3.80.10.10">
    <property type="entry name" value="Ribonuclease Inhibitor"/>
    <property type="match status" value="1"/>
</dbReference>
<gene>
    <name evidence="1" type="ORF">TRITD_7Bv1G233150</name>
</gene>
<evidence type="ECO:0000313" key="1">
    <source>
        <dbReference type="EMBL" id="VAI94256.1"/>
    </source>
</evidence>
<dbReference type="SUPFAM" id="SSF52058">
    <property type="entry name" value="L domain-like"/>
    <property type="match status" value="1"/>
</dbReference>
<protein>
    <submittedName>
        <fullName evidence="1">Uncharacterized protein</fullName>
    </submittedName>
</protein>
<dbReference type="AlphaFoldDB" id="A0A9R1ADG7"/>
<dbReference type="Proteomes" id="UP000324705">
    <property type="component" value="Chromosome 7B"/>
</dbReference>
<dbReference type="EMBL" id="LT934124">
    <property type="protein sequence ID" value="VAI94256.1"/>
    <property type="molecule type" value="Genomic_DNA"/>
</dbReference>